<comment type="catalytic activity">
    <reaction evidence="10">
        <text>N(6)-carboxybiotinyl-L-lysyl-[protein] + acetyl-CoA = N(6)-biotinyl-L-lysyl-[protein] + malonyl-CoA</text>
        <dbReference type="Rhea" id="RHEA:54728"/>
        <dbReference type="Rhea" id="RHEA-COMP:10505"/>
        <dbReference type="Rhea" id="RHEA-COMP:10506"/>
        <dbReference type="ChEBI" id="CHEBI:57288"/>
        <dbReference type="ChEBI" id="CHEBI:57384"/>
        <dbReference type="ChEBI" id="CHEBI:83144"/>
        <dbReference type="ChEBI" id="CHEBI:83145"/>
        <dbReference type="EC" id="2.1.3.15"/>
    </reaction>
</comment>
<keyword evidence="5" id="KW-0547">Nucleotide-binding</keyword>
<dbReference type="SUPFAM" id="SSF52096">
    <property type="entry name" value="ClpP/crotonase"/>
    <property type="match status" value="1"/>
</dbReference>
<evidence type="ECO:0000256" key="11">
    <source>
        <dbReference type="SAM" id="Coils"/>
    </source>
</evidence>
<dbReference type="InterPro" id="IPR029045">
    <property type="entry name" value="ClpP/crotonase-like_dom_sf"/>
</dbReference>
<proteinExistence type="predicted"/>
<dbReference type="Proteomes" id="UP001330749">
    <property type="component" value="Unassembled WGS sequence"/>
</dbReference>
<keyword evidence="13" id="KW-0436">Ligase</keyword>
<evidence type="ECO:0000256" key="3">
    <source>
        <dbReference type="ARBA" id="ARBA00022516"/>
    </source>
</evidence>
<evidence type="ECO:0000256" key="6">
    <source>
        <dbReference type="ARBA" id="ARBA00022832"/>
    </source>
</evidence>
<organism evidence="13 14">
    <name type="scientific">Bacillus xiapuensis</name>
    <dbReference type="NCBI Taxonomy" id="2014075"/>
    <lineage>
        <taxon>Bacteria</taxon>
        <taxon>Bacillati</taxon>
        <taxon>Bacillota</taxon>
        <taxon>Bacilli</taxon>
        <taxon>Bacillales</taxon>
        <taxon>Bacillaceae</taxon>
        <taxon>Bacillus</taxon>
    </lineage>
</organism>
<accession>A0ABU6NE39</accession>
<evidence type="ECO:0000256" key="5">
    <source>
        <dbReference type="ARBA" id="ARBA00022741"/>
    </source>
</evidence>
<evidence type="ECO:0000256" key="9">
    <source>
        <dbReference type="ARBA" id="ARBA00023160"/>
    </source>
</evidence>
<keyword evidence="6" id="KW-0276">Fatty acid metabolism</keyword>
<keyword evidence="8" id="KW-0443">Lipid metabolism</keyword>
<keyword evidence="3" id="KW-0444">Lipid biosynthesis</keyword>
<feature type="non-terminal residue" evidence="13">
    <location>
        <position position="1"/>
    </location>
</feature>
<name>A0ABU6NE39_9BACI</name>
<evidence type="ECO:0000256" key="8">
    <source>
        <dbReference type="ARBA" id="ARBA00023098"/>
    </source>
</evidence>
<dbReference type="Gene3D" id="3.90.226.10">
    <property type="entry name" value="2-enoyl-CoA Hydratase, Chain A, domain 1"/>
    <property type="match status" value="1"/>
</dbReference>
<keyword evidence="11" id="KW-0175">Coiled coil</keyword>
<keyword evidence="4 13" id="KW-0808">Transferase</keyword>
<feature type="domain" description="CoA carboxyltransferase C-terminal" evidence="12">
    <location>
        <begin position="1"/>
        <end position="114"/>
    </location>
</feature>
<reference evidence="13 14" key="1">
    <citation type="submission" date="2023-03" db="EMBL/GenBank/DDBJ databases">
        <title>Bacillus Genome Sequencing.</title>
        <authorList>
            <person name="Dunlap C."/>
        </authorList>
    </citation>
    <scope>NUCLEOTIDE SEQUENCE [LARGE SCALE GENOMIC DNA]</scope>
    <source>
        <strain evidence="13 14">B-14544</strain>
    </source>
</reference>
<feature type="coiled-coil region" evidence="11">
    <location>
        <begin position="94"/>
        <end position="121"/>
    </location>
</feature>
<comment type="pathway">
    <text evidence="1">Lipid metabolism; malonyl-CoA biosynthesis; malonyl-CoA from acetyl-CoA: step 1/1.</text>
</comment>
<evidence type="ECO:0000313" key="13">
    <source>
        <dbReference type="EMBL" id="MED3564467.1"/>
    </source>
</evidence>
<evidence type="ECO:0000256" key="10">
    <source>
        <dbReference type="ARBA" id="ARBA00049152"/>
    </source>
</evidence>
<evidence type="ECO:0000256" key="7">
    <source>
        <dbReference type="ARBA" id="ARBA00022840"/>
    </source>
</evidence>
<gene>
    <name evidence="13" type="ORF">P4447_18795</name>
</gene>
<evidence type="ECO:0000313" key="14">
    <source>
        <dbReference type="Proteomes" id="UP001330749"/>
    </source>
</evidence>
<dbReference type="InterPro" id="IPR011763">
    <property type="entry name" value="COA_CT_C"/>
</dbReference>
<protein>
    <recommendedName>
        <fullName evidence="2">acetyl-CoA carboxytransferase</fullName>
        <ecNumber evidence="2">2.1.3.15</ecNumber>
    </recommendedName>
</protein>
<dbReference type="PANTHER" id="PTHR42853">
    <property type="entry name" value="ACETYL-COENZYME A CARBOXYLASE CARBOXYL TRANSFERASE SUBUNIT ALPHA"/>
    <property type="match status" value="1"/>
</dbReference>
<comment type="caution">
    <text evidence="13">The sequence shown here is derived from an EMBL/GenBank/DDBJ whole genome shotgun (WGS) entry which is preliminary data.</text>
</comment>
<dbReference type="EMBL" id="JARMQG010000355">
    <property type="protein sequence ID" value="MED3564467.1"/>
    <property type="molecule type" value="Genomic_DNA"/>
</dbReference>
<keyword evidence="14" id="KW-1185">Reference proteome</keyword>
<evidence type="ECO:0000259" key="12">
    <source>
        <dbReference type="PROSITE" id="PS50989"/>
    </source>
</evidence>
<keyword evidence="7" id="KW-0067">ATP-binding</keyword>
<dbReference type="Pfam" id="PF03255">
    <property type="entry name" value="ACCA"/>
    <property type="match status" value="1"/>
</dbReference>
<dbReference type="EC" id="2.1.3.15" evidence="2"/>
<evidence type="ECO:0000256" key="2">
    <source>
        <dbReference type="ARBA" id="ARBA00011883"/>
    </source>
</evidence>
<dbReference type="GO" id="GO:0003989">
    <property type="term" value="F:acetyl-CoA carboxylase activity"/>
    <property type="evidence" value="ECO:0007669"/>
    <property type="project" value="UniProtKB-EC"/>
</dbReference>
<evidence type="ECO:0000256" key="4">
    <source>
        <dbReference type="ARBA" id="ARBA00022679"/>
    </source>
</evidence>
<dbReference type="PROSITE" id="PS50989">
    <property type="entry name" value="COA_CT_CTER"/>
    <property type="match status" value="1"/>
</dbReference>
<evidence type="ECO:0000256" key="1">
    <source>
        <dbReference type="ARBA" id="ARBA00004956"/>
    </source>
</evidence>
<keyword evidence="9" id="KW-0275">Fatty acid biosynthesis</keyword>
<dbReference type="InterPro" id="IPR001095">
    <property type="entry name" value="Acetyl_CoA_COase_a_su"/>
</dbReference>
<sequence length="147" mass="15918">KNLFEMAGLKVPVICIVIGEGGSGGALALGVGNRIYMLENSTYSVISPEGAAAILWKDSALAKRAAETMKITAPDLKELGVIDDIIPEIKGGAHKDVKKQAEEIENVLKVSLQELLKLSEDELVSDRYNRFRTIGEFALANDYAEVK</sequence>
<dbReference type="PANTHER" id="PTHR42853:SF3">
    <property type="entry name" value="ACETYL-COENZYME A CARBOXYLASE CARBOXYL TRANSFERASE SUBUNIT ALPHA, CHLOROPLASTIC"/>
    <property type="match status" value="1"/>
</dbReference>
<dbReference type="GO" id="GO:0016740">
    <property type="term" value="F:transferase activity"/>
    <property type="evidence" value="ECO:0007669"/>
    <property type="project" value="UniProtKB-KW"/>
</dbReference>